<organism evidence="2 3">
    <name type="scientific">Massilia aurea</name>
    <dbReference type="NCBI Taxonomy" id="373040"/>
    <lineage>
        <taxon>Bacteria</taxon>
        <taxon>Pseudomonadati</taxon>
        <taxon>Pseudomonadota</taxon>
        <taxon>Betaproteobacteria</taxon>
        <taxon>Burkholderiales</taxon>
        <taxon>Oxalobacteraceae</taxon>
        <taxon>Telluria group</taxon>
        <taxon>Massilia</taxon>
    </lineage>
</organism>
<protein>
    <submittedName>
        <fullName evidence="2">Uncharacterized protein</fullName>
    </submittedName>
</protein>
<evidence type="ECO:0000256" key="1">
    <source>
        <dbReference type="SAM" id="SignalP"/>
    </source>
</evidence>
<keyword evidence="1" id="KW-0732">Signal</keyword>
<evidence type="ECO:0000313" key="2">
    <source>
        <dbReference type="EMBL" id="MBB6133647.1"/>
    </source>
</evidence>
<sequence>MKHLAVAAALILCSAQTVACSLSDALSTRYGISFSGFKTPIPAATAPDMTDPGSFIRVAVRDNSKVADGFRHTIVMNTKTKTAWVLRTGGFASVYDWFGPVDAQHVPLQNCGSNHMPADLRAL</sequence>
<accession>A0A7X0CDU0</accession>
<feature type="signal peptide" evidence="1">
    <location>
        <begin position="1"/>
        <end position="19"/>
    </location>
</feature>
<keyword evidence="3" id="KW-1185">Reference proteome</keyword>
<reference evidence="2 3" key="1">
    <citation type="submission" date="2020-08" db="EMBL/GenBank/DDBJ databases">
        <title>The Agave Microbiome: Exploring the role of microbial communities in plant adaptations to desert environments.</title>
        <authorList>
            <person name="Partida-Martinez L.P."/>
        </authorList>
    </citation>
    <scope>NUCLEOTIDE SEQUENCE [LARGE SCALE GENOMIC DNA]</scope>
    <source>
        <strain evidence="2 3">AT3.2</strain>
    </source>
</reference>
<dbReference type="Proteomes" id="UP000540787">
    <property type="component" value="Unassembled WGS sequence"/>
</dbReference>
<proteinExistence type="predicted"/>
<name>A0A7X0CDU0_9BURK</name>
<evidence type="ECO:0000313" key="3">
    <source>
        <dbReference type="Proteomes" id="UP000540787"/>
    </source>
</evidence>
<feature type="chain" id="PRO_5030819174" evidence="1">
    <location>
        <begin position="20"/>
        <end position="123"/>
    </location>
</feature>
<dbReference type="AlphaFoldDB" id="A0A7X0CDU0"/>
<dbReference type="RefSeq" id="WP_183553209.1">
    <property type="nucleotide sequence ID" value="NZ_JACHBX010000001.1"/>
</dbReference>
<dbReference type="EMBL" id="JACHBX010000001">
    <property type="protein sequence ID" value="MBB6133647.1"/>
    <property type="molecule type" value="Genomic_DNA"/>
</dbReference>
<comment type="caution">
    <text evidence="2">The sequence shown here is derived from an EMBL/GenBank/DDBJ whole genome shotgun (WGS) entry which is preliminary data.</text>
</comment>
<gene>
    <name evidence="2" type="ORF">HD842_001758</name>
</gene>